<dbReference type="KEGG" id="csi:P262_01308"/>
<dbReference type="InterPro" id="IPR009678">
    <property type="entry name" value="Phage_tail_completion_R"/>
</dbReference>
<reference evidence="1 2" key="1">
    <citation type="journal article" date="2014" name="Genome Announc.">
        <title>Complete Genome Sequence of Cronobacter sakazakii Strain CMCC 45402.</title>
        <authorList>
            <person name="Zhao Z."/>
            <person name="Wang L."/>
            <person name="Wang B."/>
            <person name="Liang H."/>
            <person name="Ye Q."/>
            <person name="Zeng M."/>
        </authorList>
    </citation>
    <scope>NUCLEOTIDE SEQUENCE [LARGE SCALE GENOMIC DNA]</scope>
    <source>
        <strain evidence="2">45402</strain>
    </source>
</reference>
<dbReference type="PATRIC" id="fig|1401659.3.peg.930"/>
<dbReference type="Pfam" id="PF06891">
    <property type="entry name" value="P2_Phage_GpR"/>
    <property type="match status" value="1"/>
</dbReference>
<sequence length="158" mass="17769">MKLMKKPESLRKALTDALPVLRTNPDMLRLFIDNGQIAATLAASLSFENRYTLNVVVTDYTGDINLLLVPVAAWLRENQPDIMTTDDGMKKGFTWYADINNDSSVDVSISLLISERTLVKESDGALYVSDVPEPPLPEPVMRPVELYINGEFVSRWHE</sequence>
<dbReference type="EMBL" id="CP006731">
    <property type="protein sequence ID" value="AHB69296.1"/>
    <property type="molecule type" value="Genomic_DNA"/>
</dbReference>
<name>V5TVI6_9ENTR</name>
<proteinExistence type="predicted"/>
<evidence type="ECO:0000313" key="2">
    <source>
        <dbReference type="Proteomes" id="UP000018545"/>
    </source>
</evidence>
<dbReference type="Proteomes" id="UP000018545">
    <property type="component" value="Chromosome"/>
</dbReference>
<protein>
    <submittedName>
        <fullName evidence="1">R protein</fullName>
    </submittedName>
</protein>
<accession>V5TVI6</accession>
<gene>
    <name evidence="1" type="ORF">P262_01308</name>
</gene>
<dbReference type="HOGENOM" id="CLU_122706_0_0_6"/>
<organism evidence="1 2">
    <name type="scientific">Cronobacter malonaticus</name>
    <dbReference type="NCBI Taxonomy" id="413503"/>
    <lineage>
        <taxon>Bacteria</taxon>
        <taxon>Pseudomonadati</taxon>
        <taxon>Pseudomonadota</taxon>
        <taxon>Gammaproteobacteria</taxon>
        <taxon>Enterobacterales</taxon>
        <taxon>Enterobacteriaceae</taxon>
        <taxon>Cronobacter</taxon>
    </lineage>
</organism>
<evidence type="ECO:0000313" key="1">
    <source>
        <dbReference type="EMBL" id="AHB69296.1"/>
    </source>
</evidence>
<dbReference type="AlphaFoldDB" id="V5TVI6"/>